<evidence type="ECO:0000313" key="4">
    <source>
        <dbReference type="Proteomes" id="UP001179952"/>
    </source>
</evidence>
<dbReference type="Pfam" id="PF01190">
    <property type="entry name" value="Pollen_Ole_e_1"/>
    <property type="match status" value="1"/>
</dbReference>
<name>A0AAV9BJR7_ACOGR</name>
<evidence type="ECO:0000256" key="1">
    <source>
        <dbReference type="ARBA" id="ARBA00022729"/>
    </source>
</evidence>
<feature type="chain" id="PRO_5043462829" evidence="2">
    <location>
        <begin position="25"/>
        <end position="171"/>
    </location>
</feature>
<dbReference type="Proteomes" id="UP001179952">
    <property type="component" value="Unassembled WGS sequence"/>
</dbReference>
<organism evidence="3 4">
    <name type="scientific">Acorus gramineus</name>
    <name type="common">Dwarf sweet flag</name>
    <dbReference type="NCBI Taxonomy" id="55184"/>
    <lineage>
        <taxon>Eukaryota</taxon>
        <taxon>Viridiplantae</taxon>
        <taxon>Streptophyta</taxon>
        <taxon>Embryophyta</taxon>
        <taxon>Tracheophyta</taxon>
        <taxon>Spermatophyta</taxon>
        <taxon>Magnoliopsida</taxon>
        <taxon>Liliopsida</taxon>
        <taxon>Acoraceae</taxon>
        <taxon>Acorus</taxon>
    </lineage>
</organism>
<dbReference type="AlphaFoldDB" id="A0AAV9BJR7"/>
<accession>A0AAV9BJR7</accession>
<feature type="signal peptide" evidence="2">
    <location>
        <begin position="1"/>
        <end position="24"/>
    </location>
</feature>
<keyword evidence="4" id="KW-1185">Reference proteome</keyword>
<evidence type="ECO:0000313" key="3">
    <source>
        <dbReference type="EMBL" id="KAK1276382.1"/>
    </source>
</evidence>
<dbReference type="EMBL" id="JAUJYN010000003">
    <property type="protein sequence ID" value="KAK1276382.1"/>
    <property type="molecule type" value="Genomic_DNA"/>
</dbReference>
<reference evidence="3" key="1">
    <citation type="journal article" date="2023" name="Nat. Commun.">
        <title>Diploid and tetraploid genomes of Acorus and the evolution of monocots.</title>
        <authorList>
            <person name="Ma L."/>
            <person name="Liu K.W."/>
            <person name="Li Z."/>
            <person name="Hsiao Y.Y."/>
            <person name="Qi Y."/>
            <person name="Fu T."/>
            <person name="Tang G.D."/>
            <person name="Zhang D."/>
            <person name="Sun W.H."/>
            <person name="Liu D.K."/>
            <person name="Li Y."/>
            <person name="Chen G.Z."/>
            <person name="Liu X.D."/>
            <person name="Liao X.Y."/>
            <person name="Jiang Y.T."/>
            <person name="Yu X."/>
            <person name="Hao Y."/>
            <person name="Huang J."/>
            <person name="Zhao X.W."/>
            <person name="Ke S."/>
            <person name="Chen Y.Y."/>
            <person name="Wu W.L."/>
            <person name="Hsu J.L."/>
            <person name="Lin Y.F."/>
            <person name="Huang M.D."/>
            <person name="Li C.Y."/>
            <person name="Huang L."/>
            <person name="Wang Z.W."/>
            <person name="Zhao X."/>
            <person name="Zhong W.Y."/>
            <person name="Peng D.H."/>
            <person name="Ahmad S."/>
            <person name="Lan S."/>
            <person name="Zhang J.S."/>
            <person name="Tsai W.C."/>
            <person name="Van de Peer Y."/>
            <person name="Liu Z.J."/>
        </authorList>
    </citation>
    <scope>NUCLEOTIDE SEQUENCE</scope>
    <source>
        <strain evidence="3">SCP</strain>
    </source>
</reference>
<keyword evidence="1 2" id="KW-0732">Signal</keyword>
<dbReference type="GO" id="GO:0071944">
    <property type="term" value="C:cell periphery"/>
    <property type="evidence" value="ECO:0007669"/>
    <property type="project" value="TreeGrafter"/>
</dbReference>
<dbReference type="PANTHER" id="PTHR33470">
    <property type="entry name" value="OS01G0164075 PROTEIN"/>
    <property type="match status" value="1"/>
</dbReference>
<dbReference type="PANTHER" id="PTHR33470:SF22">
    <property type="entry name" value="POLLEN OLE E 1 ALLERGEN AND EXTENSIN FAMILY PROTEIN"/>
    <property type="match status" value="1"/>
</dbReference>
<comment type="caution">
    <text evidence="3">The sequence shown here is derived from an EMBL/GenBank/DDBJ whole genome shotgun (WGS) entry which is preliminary data.</text>
</comment>
<evidence type="ECO:0000256" key="2">
    <source>
        <dbReference type="SAM" id="SignalP"/>
    </source>
</evidence>
<sequence length="171" mass="18158">MAWLRGFVVVEVLVFLFACNISSSNTVKPIPTDGLRSHVAVEGIIYCPSCNKTLVGAPPLPGAIARVQCNDTKVPISVEGKSNSHGYFYIGIPKLKLGTMKDHKCKTFLVSSPSPACNKTSSLHGGITGGSLKFKAFYVKRYAGGITTGSIAVFTTGPFAFAPKHCPKPKP</sequence>
<gene>
    <name evidence="3" type="ORF">QJS04_geneDACA012853</name>
</gene>
<protein>
    <submittedName>
        <fullName evidence="3">Uncharacterized protein</fullName>
    </submittedName>
</protein>
<proteinExistence type="predicted"/>
<reference evidence="3" key="2">
    <citation type="submission" date="2023-06" db="EMBL/GenBank/DDBJ databases">
        <authorList>
            <person name="Ma L."/>
            <person name="Liu K.-W."/>
            <person name="Li Z."/>
            <person name="Hsiao Y.-Y."/>
            <person name="Qi Y."/>
            <person name="Fu T."/>
            <person name="Tang G."/>
            <person name="Zhang D."/>
            <person name="Sun W.-H."/>
            <person name="Liu D.-K."/>
            <person name="Li Y."/>
            <person name="Chen G.-Z."/>
            <person name="Liu X.-D."/>
            <person name="Liao X.-Y."/>
            <person name="Jiang Y.-T."/>
            <person name="Yu X."/>
            <person name="Hao Y."/>
            <person name="Huang J."/>
            <person name="Zhao X.-W."/>
            <person name="Ke S."/>
            <person name="Chen Y.-Y."/>
            <person name="Wu W.-L."/>
            <person name="Hsu J.-L."/>
            <person name="Lin Y.-F."/>
            <person name="Huang M.-D."/>
            <person name="Li C.-Y."/>
            <person name="Huang L."/>
            <person name="Wang Z.-W."/>
            <person name="Zhao X."/>
            <person name="Zhong W.-Y."/>
            <person name="Peng D.-H."/>
            <person name="Ahmad S."/>
            <person name="Lan S."/>
            <person name="Zhang J.-S."/>
            <person name="Tsai W.-C."/>
            <person name="Van De Peer Y."/>
            <person name="Liu Z.-J."/>
        </authorList>
    </citation>
    <scope>NUCLEOTIDE SEQUENCE</scope>
    <source>
        <strain evidence="3">SCP</strain>
        <tissue evidence="3">Leaves</tissue>
    </source>
</reference>